<gene>
    <name evidence="1" type="ORF">SAMN05444266_10280</name>
</gene>
<protein>
    <submittedName>
        <fullName evidence="1">Uncharacterized protein</fullName>
    </submittedName>
</protein>
<evidence type="ECO:0000313" key="2">
    <source>
        <dbReference type="Proteomes" id="UP000184420"/>
    </source>
</evidence>
<name>A0A1M6XZ49_9BACT</name>
<dbReference type="AlphaFoldDB" id="A0A1M6XZ49"/>
<proteinExistence type="predicted"/>
<keyword evidence="2" id="KW-1185">Reference proteome</keyword>
<dbReference type="STRING" id="1419482.SAMN05444266_10280"/>
<accession>A0A1M6XZ49</accession>
<dbReference type="EMBL" id="FRBL01000002">
    <property type="protein sequence ID" value="SHL11186.1"/>
    <property type="molecule type" value="Genomic_DNA"/>
</dbReference>
<reference evidence="1 2" key="1">
    <citation type="submission" date="2016-11" db="EMBL/GenBank/DDBJ databases">
        <authorList>
            <person name="Jaros S."/>
            <person name="Januszkiewicz K."/>
            <person name="Wedrychowicz H."/>
        </authorList>
    </citation>
    <scope>NUCLEOTIDE SEQUENCE [LARGE SCALE GENOMIC DNA]</scope>
    <source>
        <strain evidence="1 2">DSM 27406</strain>
    </source>
</reference>
<dbReference type="Proteomes" id="UP000184420">
    <property type="component" value="Unassembled WGS sequence"/>
</dbReference>
<dbReference type="RefSeq" id="WP_073078669.1">
    <property type="nucleotide sequence ID" value="NZ_FRBL01000002.1"/>
</dbReference>
<sequence>MNNQTLSRLMRMSWQIQRRRHTTRSNALFSAWVILKNDDITVNYLRAKHSARTSKPIASTNFSLFHF</sequence>
<evidence type="ECO:0000313" key="1">
    <source>
        <dbReference type="EMBL" id="SHL11186.1"/>
    </source>
</evidence>
<organism evidence="1 2">
    <name type="scientific">Chitinophaga jiangningensis</name>
    <dbReference type="NCBI Taxonomy" id="1419482"/>
    <lineage>
        <taxon>Bacteria</taxon>
        <taxon>Pseudomonadati</taxon>
        <taxon>Bacteroidota</taxon>
        <taxon>Chitinophagia</taxon>
        <taxon>Chitinophagales</taxon>
        <taxon>Chitinophagaceae</taxon>
        <taxon>Chitinophaga</taxon>
    </lineage>
</organism>
<dbReference type="OrthoDB" id="678575at2"/>